<sequence>MWFEFSFNEIQVWICARDEQESQQDIRDWRRTRKQLTQIYNLFADKKFTDAEFLPLPGDAVLEEVSGLTPKAFFKIIATTMSSNGKASR</sequence>
<reference evidence="1 2" key="1">
    <citation type="journal article" date="2018" name="Antonie Van Leeuwenhoek">
        <title>Larkinella terrae sp. nov., isolated from soil on Jeju Island, South Korea.</title>
        <authorList>
            <person name="Ten L.N."/>
            <person name="Jeon J."/>
            <person name="Park S.J."/>
            <person name="Park S."/>
            <person name="Lee S.Y."/>
            <person name="Kim M.K."/>
            <person name="Jung H.Y."/>
        </authorList>
    </citation>
    <scope>NUCLEOTIDE SEQUENCE [LARGE SCALE GENOMIC DNA]</scope>
    <source>
        <strain evidence="1 2">KCTC 52001</strain>
    </source>
</reference>
<proteinExistence type="predicted"/>
<dbReference type="RefSeq" id="WP_154175178.1">
    <property type="nucleotide sequence ID" value="NZ_WJXZ01000006.1"/>
</dbReference>
<keyword evidence="2" id="KW-1185">Reference proteome</keyword>
<accession>A0A7K0EJZ1</accession>
<dbReference type="AlphaFoldDB" id="A0A7K0EJZ1"/>
<evidence type="ECO:0000313" key="1">
    <source>
        <dbReference type="EMBL" id="MRS61786.1"/>
    </source>
</evidence>
<comment type="caution">
    <text evidence="1">The sequence shown here is derived from an EMBL/GenBank/DDBJ whole genome shotgun (WGS) entry which is preliminary data.</text>
</comment>
<evidence type="ECO:0000313" key="2">
    <source>
        <dbReference type="Proteomes" id="UP000441754"/>
    </source>
</evidence>
<organism evidence="1 2">
    <name type="scientific">Larkinella terrae</name>
    <dbReference type="NCBI Taxonomy" id="2025311"/>
    <lineage>
        <taxon>Bacteria</taxon>
        <taxon>Pseudomonadati</taxon>
        <taxon>Bacteroidota</taxon>
        <taxon>Cytophagia</taxon>
        <taxon>Cytophagales</taxon>
        <taxon>Spirosomataceae</taxon>
        <taxon>Larkinella</taxon>
    </lineage>
</organism>
<dbReference type="Proteomes" id="UP000441754">
    <property type="component" value="Unassembled WGS sequence"/>
</dbReference>
<protein>
    <submittedName>
        <fullName evidence="1">Uncharacterized protein</fullName>
    </submittedName>
</protein>
<gene>
    <name evidence="1" type="ORF">GJJ30_10850</name>
</gene>
<name>A0A7K0EJZ1_9BACT</name>
<dbReference type="EMBL" id="WJXZ01000006">
    <property type="protein sequence ID" value="MRS61786.1"/>
    <property type="molecule type" value="Genomic_DNA"/>
</dbReference>